<dbReference type="SUPFAM" id="SSF53756">
    <property type="entry name" value="UDP-Glycosyltransferase/glycogen phosphorylase"/>
    <property type="match status" value="1"/>
</dbReference>
<keyword evidence="2" id="KW-1185">Reference proteome</keyword>
<comment type="caution">
    <text evidence="1">The sequence shown here is derived from an EMBL/GenBank/DDBJ whole genome shotgun (WGS) entry which is preliminary data.</text>
</comment>
<dbReference type="Proteomes" id="UP001153555">
    <property type="component" value="Unassembled WGS sequence"/>
</dbReference>
<dbReference type="AlphaFoldDB" id="A0A9N7NLR3"/>
<name>A0A9N7NLR3_STRHE</name>
<organism evidence="1 2">
    <name type="scientific">Striga hermonthica</name>
    <name type="common">Purple witchweed</name>
    <name type="synonym">Buchnera hermonthica</name>
    <dbReference type="NCBI Taxonomy" id="68872"/>
    <lineage>
        <taxon>Eukaryota</taxon>
        <taxon>Viridiplantae</taxon>
        <taxon>Streptophyta</taxon>
        <taxon>Embryophyta</taxon>
        <taxon>Tracheophyta</taxon>
        <taxon>Spermatophyta</taxon>
        <taxon>Magnoliopsida</taxon>
        <taxon>eudicotyledons</taxon>
        <taxon>Gunneridae</taxon>
        <taxon>Pentapetalae</taxon>
        <taxon>asterids</taxon>
        <taxon>lamiids</taxon>
        <taxon>Lamiales</taxon>
        <taxon>Orobanchaceae</taxon>
        <taxon>Buchnereae</taxon>
        <taxon>Striga</taxon>
    </lineage>
</organism>
<dbReference type="PANTHER" id="PTHR48044:SF39">
    <property type="entry name" value="GLYCOSYLTRANSFERASE"/>
    <property type="match status" value="1"/>
</dbReference>
<accession>A0A9N7NLR3</accession>
<evidence type="ECO:0000313" key="2">
    <source>
        <dbReference type="Proteomes" id="UP001153555"/>
    </source>
</evidence>
<sequence length="268" mass="30082">MNSTKVVMFPWLDYAHTSAFLELANKITSNGRFKVYLVSTIATLSSVEDKVVFDRSIKLLPILLPATPDLPRALHTTNGLPLGLMSDLRAAMNSPVTISEFSDILSELKPDLIIYDFHQPWLPGLARELSVPAVEFLTTTSCTMASVMCHYFKNPTRDLASYPFPEIRFRDYEASTLEKMLDPTNRDMVFRGIEESCGLVLVKGFRGMEGPYMDYAGSLFGKRFIPVGPLVEFPDPPDRKSDPETLSGIMSWLNSKERKSTVFVLLDP</sequence>
<dbReference type="PANTHER" id="PTHR48044">
    <property type="entry name" value="GLYCOSYLTRANSFERASE"/>
    <property type="match status" value="1"/>
</dbReference>
<dbReference type="GO" id="GO:0008194">
    <property type="term" value="F:UDP-glycosyltransferase activity"/>
    <property type="evidence" value="ECO:0007669"/>
    <property type="project" value="UniProtKB-ARBA"/>
</dbReference>
<dbReference type="OrthoDB" id="5835829at2759"/>
<dbReference type="Gene3D" id="3.40.50.2000">
    <property type="entry name" value="Glycogen Phosphorylase B"/>
    <property type="match status" value="1"/>
</dbReference>
<dbReference type="EMBL" id="CACSLK010027833">
    <property type="protein sequence ID" value="CAA0832296.1"/>
    <property type="molecule type" value="Genomic_DNA"/>
</dbReference>
<gene>
    <name evidence="1" type="ORF">SHERM_27598</name>
</gene>
<evidence type="ECO:0000313" key="1">
    <source>
        <dbReference type="EMBL" id="CAA0832296.1"/>
    </source>
</evidence>
<proteinExistence type="predicted"/>
<dbReference type="GO" id="GO:1901135">
    <property type="term" value="P:carbohydrate derivative metabolic process"/>
    <property type="evidence" value="ECO:0007669"/>
    <property type="project" value="UniProtKB-ARBA"/>
</dbReference>
<reference evidence="1" key="1">
    <citation type="submission" date="2019-12" db="EMBL/GenBank/DDBJ databases">
        <authorList>
            <person name="Scholes J."/>
        </authorList>
    </citation>
    <scope>NUCLEOTIDE SEQUENCE</scope>
</reference>
<protein>
    <submittedName>
        <fullName evidence="1">Uncharacterized protein</fullName>
    </submittedName>
</protein>